<proteinExistence type="predicted"/>
<keyword evidence="1" id="KW-1133">Transmembrane helix</keyword>
<reference evidence="2" key="1">
    <citation type="submission" date="2023-03" db="EMBL/GenBank/DDBJ databases">
        <title>Massive genome expansion in bonnet fungi (Mycena s.s.) driven by repeated elements and novel gene families across ecological guilds.</title>
        <authorList>
            <consortium name="Lawrence Berkeley National Laboratory"/>
            <person name="Harder C.B."/>
            <person name="Miyauchi S."/>
            <person name="Viragh M."/>
            <person name="Kuo A."/>
            <person name="Thoen E."/>
            <person name="Andreopoulos B."/>
            <person name="Lu D."/>
            <person name="Skrede I."/>
            <person name="Drula E."/>
            <person name="Henrissat B."/>
            <person name="Morin E."/>
            <person name="Kohler A."/>
            <person name="Barry K."/>
            <person name="LaButti K."/>
            <person name="Morin E."/>
            <person name="Salamov A."/>
            <person name="Lipzen A."/>
            <person name="Mereny Z."/>
            <person name="Hegedus B."/>
            <person name="Baldrian P."/>
            <person name="Stursova M."/>
            <person name="Weitz H."/>
            <person name="Taylor A."/>
            <person name="Grigoriev I.V."/>
            <person name="Nagy L.G."/>
            <person name="Martin F."/>
            <person name="Kauserud H."/>
        </authorList>
    </citation>
    <scope>NUCLEOTIDE SEQUENCE</scope>
    <source>
        <strain evidence="2">CBHHK182m</strain>
    </source>
</reference>
<evidence type="ECO:0000313" key="2">
    <source>
        <dbReference type="EMBL" id="KAJ7733171.1"/>
    </source>
</evidence>
<protein>
    <submittedName>
        <fullName evidence="2">Uncharacterized protein</fullName>
    </submittedName>
</protein>
<sequence length="395" mass="43344">MRVTRAVLQSAFPREHARWVVDGPRARAPEAGASRLFPPLWRGYDASSPLRAMSIRRSLGFCMLMRGGYSNRPRTRPVSILSSPYCRRAALLALYSSSTLYFFFYIYICARVPLSPFIYAVSGFTDPFLCSPASTLSGTFPSYSSTSRSRSMTRLGRAPSLTDFLYPAAVFLRRAHPTYARGSAPRAFGLPALGEDVIARDLRVVVATSLGPRSPPFGRRCESARRGDISFLYFLFSRARASTREVVIGGRGAGAEGGSGGLERPVGAAVVVQHDRRAVGWDRHWWMIDDGRERQATRSAALRSTSALGHDLPRDVCTRAMGRGHRRTHCRSDRGTAREGGIYAPTSLLLSFLHDGDGVCEGAASVLVERGRDYGQSIERKGGKWRAVPADTPFG</sequence>
<feature type="transmembrane region" description="Helical" evidence="1">
    <location>
        <begin position="89"/>
        <end position="108"/>
    </location>
</feature>
<evidence type="ECO:0000256" key="1">
    <source>
        <dbReference type="SAM" id="Phobius"/>
    </source>
</evidence>
<name>A0AAD7I1W4_9AGAR</name>
<comment type="caution">
    <text evidence="2">The sequence shown here is derived from an EMBL/GenBank/DDBJ whole genome shotgun (WGS) entry which is preliminary data.</text>
</comment>
<dbReference type="Proteomes" id="UP001215598">
    <property type="component" value="Unassembled WGS sequence"/>
</dbReference>
<keyword evidence="3" id="KW-1185">Reference proteome</keyword>
<organism evidence="2 3">
    <name type="scientific">Mycena metata</name>
    <dbReference type="NCBI Taxonomy" id="1033252"/>
    <lineage>
        <taxon>Eukaryota</taxon>
        <taxon>Fungi</taxon>
        <taxon>Dikarya</taxon>
        <taxon>Basidiomycota</taxon>
        <taxon>Agaricomycotina</taxon>
        <taxon>Agaricomycetes</taxon>
        <taxon>Agaricomycetidae</taxon>
        <taxon>Agaricales</taxon>
        <taxon>Marasmiineae</taxon>
        <taxon>Mycenaceae</taxon>
        <taxon>Mycena</taxon>
    </lineage>
</organism>
<evidence type="ECO:0000313" key="3">
    <source>
        <dbReference type="Proteomes" id="UP001215598"/>
    </source>
</evidence>
<accession>A0AAD7I1W4</accession>
<dbReference type="AlphaFoldDB" id="A0AAD7I1W4"/>
<dbReference type="EMBL" id="JARKIB010000140">
    <property type="protein sequence ID" value="KAJ7733171.1"/>
    <property type="molecule type" value="Genomic_DNA"/>
</dbReference>
<gene>
    <name evidence="2" type="ORF">B0H16DRAFT_1769603</name>
</gene>
<keyword evidence="1" id="KW-0472">Membrane</keyword>
<keyword evidence="1" id="KW-0812">Transmembrane</keyword>